<dbReference type="InterPro" id="IPR012334">
    <property type="entry name" value="Pectin_lyas_fold"/>
</dbReference>
<comment type="caution">
    <text evidence="3">The sequence shown here is derived from an EMBL/GenBank/DDBJ whole genome shotgun (WGS) entry which is preliminary data.</text>
</comment>
<dbReference type="InterPro" id="IPR011050">
    <property type="entry name" value="Pectin_lyase_fold/virulence"/>
</dbReference>
<keyword evidence="2" id="KW-0732">Signal</keyword>
<dbReference type="RefSeq" id="WP_226027797.1">
    <property type="nucleotide sequence ID" value="NZ_BAABIV010000013.1"/>
</dbReference>
<evidence type="ECO:0000313" key="4">
    <source>
        <dbReference type="Proteomes" id="UP001500610"/>
    </source>
</evidence>
<proteinExistence type="predicted"/>
<evidence type="ECO:0000256" key="1">
    <source>
        <dbReference type="SAM" id="MobiDB-lite"/>
    </source>
</evidence>
<reference evidence="4" key="1">
    <citation type="journal article" date="2019" name="Int. J. Syst. Evol. Microbiol.">
        <title>The Global Catalogue of Microorganisms (GCM) 10K type strain sequencing project: providing services to taxonomists for standard genome sequencing and annotation.</title>
        <authorList>
            <consortium name="The Broad Institute Genomics Platform"/>
            <consortium name="The Broad Institute Genome Sequencing Center for Infectious Disease"/>
            <person name="Wu L."/>
            <person name="Ma J."/>
        </authorList>
    </citation>
    <scope>NUCLEOTIDE SEQUENCE [LARGE SCALE GENOMIC DNA]</scope>
    <source>
        <strain evidence="4">JCM 17657</strain>
    </source>
</reference>
<feature type="region of interest" description="Disordered" evidence="1">
    <location>
        <begin position="549"/>
        <end position="570"/>
    </location>
</feature>
<evidence type="ECO:0000256" key="2">
    <source>
        <dbReference type="SAM" id="SignalP"/>
    </source>
</evidence>
<dbReference type="Proteomes" id="UP001500610">
    <property type="component" value="Unassembled WGS sequence"/>
</dbReference>
<sequence length="570" mass="59534">MPRSPRTATVLATAVATLLPVLSLAGPAHAAGTSYHVDNRPGSNCTDSGPATEQQPWCTFAPVNARTFTPGDRILLARGAQWAQGMTLTGSGTATDRIELSAYGSGAKPRILRGTATAGIQLTNVSHWTVKGLEIDGTSTGGGKLVYGIRADYNGSDGVGHEDLVFADLHLHHNHMGVYVAGNAAPASGQWALKGLTVTRVKGERNEVSIATGANRLPRGFIQDAVFSHLELANDDGSPAVYKGCPNSMTLQNLTGVVVRDSLISHAGGCHVDSGTTGIYLGHVDHADIFNNIIAFTQQTASPDQSGVNYEGYTDDVAVRANLITGNVGYGVGLQGIHPDGPNLDATIESNAIVDNGRQPIASLGSAAPPTGTVRDNLWRGSSLTTTASGGSFDGVTVTDNPGPVTGDRVWFAARDFATAQSLHNWTYQYSADAGATWKNLAYHQVDASWRPSGGSLPVVQKWNWHPGGSSTAYVARTWTAPRDGTVAIRGRAAKADPGGDGVRVRITRNGSEVLAPRTLGGDDRTGIPTDVDSLSVKAGDAIRFVVDPGAAGENSHDTTSWTPVTGYLN</sequence>
<accession>A0ABP9I8F9</accession>
<dbReference type="SUPFAM" id="SSF51126">
    <property type="entry name" value="Pectin lyase-like"/>
    <property type="match status" value="1"/>
</dbReference>
<protein>
    <recommendedName>
        <fullName evidence="5">Right handed beta helix domain-containing protein</fullName>
    </recommendedName>
</protein>
<name>A0ABP9I8F9_9ACTN</name>
<organism evidence="3 4">
    <name type="scientific">Streptomyces hyderabadensis</name>
    <dbReference type="NCBI Taxonomy" id="598549"/>
    <lineage>
        <taxon>Bacteria</taxon>
        <taxon>Bacillati</taxon>
        <taxon>Actinomycetota</taxon>
        <taxon>Actinomycetes</taxon>
        <taxon>Kitasatosporales</taxon>
        <taxon>Streptomycetaceae</taxon>
        <taxon>Streptomyces</taxon>
    </lineage>
</organism>
<evidence type="ECO:0008006" key="5">
    <source>
        <dbReference type="Google" id="ProtNLM"/>
    </source>
</evidence>
<dbReference type="InterPro" id="IPR006626">
    <property type="entry name" value="PbH1"/>
</dbReference>
<feature type="chain" id="PRO_5045943242" description="Right handed beta helix domain-containing protein" evidence="2">
    <location>
        <begin position="31"/>
        <end position="570"/>
    </location>
</feature>
<evidence type="ECO:0000313" key="3">
    <source>
        <dbReference type="EMBL" id="GAA4990531.1"/>
    </source>
</evidence>
<dbReference type="SMART" id="SM00710">
    <property type="entry name" value="PbH1"/>
    <property type="match status" value="6"/>
</dbReference>
<feature type="signal peptide" evidence="2">
    <location>
        <begin position="1"/>
        <end position="30"/>
    </location>
</feature>
<dbReference type="EMBL" id="BAABIV010000013">
    <property type="protein sequence ID" value="GAA4990531.1"/>
    <property type="molecule type" value="Genomic_DNA"/>
</dbReference>
<keyword evidence="4" id="KW-1185">Reference proteome</keyword>
<gene>
    <name evidence="3" type="ORF">GCM10023257_33600</name>
</gene>
<feature type="compositionally biased region" description="Polar residues" evidence="1">
    <location>
        <begin position="558"/>
        <end position="570"/>
    </location>
</feature>
<dbReference type="Gene3D" id="2.160.20.10">
    <property type="entry name" value="Single-stranded right-handed beta-helix, Pectin lyase-like"/>
    <property type="match status" value="1"/>
</dbReference>